<evidence type="ECO:0000256" key="3">
    <source>
        <dbReference type="SAM" id="SignalP"/>
    </source>
</evidence>
<feature type="region of interest" description="Disordered" evidence="1">
    <location>
        <begin position="426"/>
        <end position="456"/>
    </location>
</feature>
<keyword evidence="2" id="KW-1133">Transmembrane helix</keyword>
<keyword evidence="2" id="KW-0812">Transmembrane</keyword>
<feature type="transmembrane region" description="Helical" evidence="2">
    <location>
        <begin position="309"/>
        <end position="333"/>
    </location>
</feature>
<feature type="signal peptide" evidence="3">
    <location>
        <begin position="1"/>
        <end position="16"/>
    </location>
</feature>
<evidence type="ECO:0000256" key="2">
    <source>
        <dbReference type="SAM" id="Phobius"/>
    </source>
</evidence>
<sequence length="456" mass="51858">MQILFYFLACIYVSLCKITIKDAGVATLSRGDVGMIFYITLQNIANFKYYINVRMIKCCETFGDSDMDCQLMHLMGGDMGLLYPNITKNISLLYPNMYLHNRKGQCLISVKYASDRNASSALQQQIAFNTFICETRVNPVLRGYYNKYEYTRCKSVDEDPLDKCEPINCHMKYLGSRNYFNRKWRRCQKVPICIADPDKDLPDVSYLPISNMCRDLEDLISVQDLKHLDKGIEQKYWESHQTPELSANLRCHHGQLSNETGFCVCDEGWMSAPLDKDQYEPSLSIYHMCNIEIGTWNGVNSTKVKMTALVIAIFGALFATSTIMASFICHLLYKFVKAKAASSGPSDSESQTPVLTDIEYPDYSIKSESAEDMQREVDRIRKRASVGMAGARNSIVLHRRSIDSKHENAEPGLPVVERLSRIISANIDSEDKSGTTEEEEILLERTSSFHPTRADH</sequence>
<comment type="caution">
    <text evidence="4">The sequence shown here is derived from an EMBL/GenBank/DDBJ whole genome shotgun (WGS) entry which is preliminary data.</text>
</comment>
<reference evidence="4" key="1">
    <citation type="submission" date="2019-08" db="EMBL/GenBank/DDBJ databases">
        <title>The genome of the North American firefly Photinus pyralis.</title>
        <authorList>
            <consortium name="Photinus pyralis genome working group"/>
            <person name="Fallon T.R."/>
            <person name="Sander Lower S.E."/>
            <person name="Weng J.-K."/>
        </authorList>
    </citation>
    <scope>NUCLEOTIDE SEQUENCE</scope>
    <source>
        <strain evidence="4">TRF0915ILg1</strain>
        <tissue evidence="4">Whole body</tissue>
    </source>
</reference>
<protein>
    <submittedName>
        <fullName evidence="4">Uncharacterized protein</fullName>
    </submittedName>
</protein>
<gene>
    <name evidence="4" type="ORF">ILUMI_05220</name>
</gene>
<dbReference type="OrthoDB" id="5977855at2759"/>
<keyword evidence="5" id="KW-1185">Reference proteome</keyword>
<name>A0A8K0GIB8_IGNLU</name>
<evidence type="ECO:0000313" key="5">
    <source>
        <dbReference type="Proteomes" id="UP000801492"/>
    </source>
</evidence>
<evidence type="ECO:0000256" key="1">
    <source>
        <dbReference type="SAM" id="MobiDB-lite"/>
    </source>
</evidence>
<feature type="chain" id="PRO_5035476275" evidence="3">
    <location>
        <begin position="17"/>
        <end position="456"/>
    </location>
</feature>
<organism evidence="4 5">
    <name type="scientific">Ignelater luminosus</name>
    <name type="common">Cucubano</name>
    <name type="synonym">Pyrophorus luminosus</name>
    <dbReference type="NCBI Taxonomy" id="2038154"/>
    <lineage>
        <taxon>Eukaryota</taxon>
        <taxon>Metazoa</taxon>
        <taxon>Ecdysozoa</taxon>
        <taxon>Arthropoda</taxon>
        <taxon>Hexapoda</taxon>
        <taxon>Insecta</taxon>
        <taxon>Pterygota</taxon>
        <taxon>Neoptera</taxon>
        <taxon>Endopterygota</taxon>
        <taxon>Coleoptera</taxon>
        <taxon>Polyphaga</taxon>
        <taxon>Elateriformia</taxon>
        <taxon>Elateroidea</taxon>
        <taxon>Elateridae</taxon>
        <taxon>Agrypninae</taxon>
        <taxon>Pyrophorini</taxon>
        <taxon>Ignelater</taxon>
    </lineage>
</organism>
<keyword evidence="2" id="KW-0472">Membrane</keyword>
<proteinExistence type="predicted"/>
<evidence type="ECO:0000313" key="4">
    <source>
        <dbReference type="EMBL" id="KAF2900974.1"/>
    </source>
</evidence>
<dbReference type="Proteomes" id="UP000801492">
    <property type="component" value="Unassembled WGS sequence"/>
</dbReference>
<dbReference type="EMBL" id="VTPC01001923">
    <property type="protein sequence ID" value="KAF2900974.1"/>
    <property type="molecule type" value="Genomic_DNA"/>
</dbReference>
<dbReference type="AlphaFoldDB" id="A0A8K0GIB8"/>
<accession>A0A8K0GIB8</accession>
<keyword evidence="3" id="KW-0732">Signal</keyword>